<dbReference type="EMBL" id="SNRW01004555">
    <property type="protein sequence ID" value="KAA6387019.1"/>
    <property type="molecule type" value="Genomic_DNA"/>
</dbReference>
<proteinExistence type="predicted"/>
<reference evidence="2 3" key="1">
    <citation type="submission" date="2019-03" db="EMBL/GenBank/DDBJ databases">
        <title>Single cell metagenomics reveals metabolic interactions within the superorganism composed of flagellate Streblomastix strix and complex community of Bacteroidetes bacteria on its surface.</title>
        <authorList>
            <person name="Treitli S.C."/>
            <person name="Kolisko M."/>
            <person name="Husnik F."/>
            <person name="Keeling P."/>
            <person name="Hampl V."/>
        </authorList>
    </citation>
    <scope>NUCLEOTIDE SEQUENCE [LARGE SCALE GENOMIC DNA]</scope>
    <source>
        <strain evidence="2">ST1C</strain>
    </source>
</reference>
<dbReference type="InterPro" id="IPR050235">
    <property type="entry name" value="CK1_Ser-Thr_kinase"/>
</dbReference>
<comment type="caution">
    <text evidence="2">The sequence shown here is derived from an EMBL/GenBank/DDBJ whole genome shotgun (WGS) entry which is preliminary data.</text>
</comment>
<dbReference type="OrthoDB" id="5800476at2759"/>
<organism evidence="2 3">
    <name type="scientific">Streblomastix strix</name>
    <dbReference type="NCBI Taxonomy" id="222440"/>
    <lineage>
        <taxon>Eukaryota</taxon>
        <taxon>Metamonada</taxon>
        <taxon>Preaxostyla</taxon>
        <taxon>Oxymonadida</taxon>
        <taxon>Streblomastigidae</taxon>
        <taxon>Streblomastix</taxon>
    </lineage>
</organism>
<feature type="compositionally biased region" description="Polar residues" evidence="1">
    <location>
        <begin position="198"/>
        <end position="214"/>
    </location>
</feature>
<feature type="compositionally biased region" description="Polar residues" evidence="1">
    <location>
        <begin position="177"/>
        <end position="186"/>
    </location>
</feature>
<dbReference type="SUPFAM" id="SSF56112">
    <property type="entry name" value="Protein kinase-like (PK-like)"/>
    <property type="match status" value="1"/>
</dbReference>
<dbReference type="GO" id="GO:0016301">
    <property type="term" value="F:kinase activity"/>
    <property type="evidence" value="ECO:0007669"/>
    <property type="project" value="UniProtKB-KW"/>
</dbReference>
<dbReference type="InterPro" id="IPR011009">
    <property type="entry name" value="Kinase-like_dom_sf"/>
</dbReference>
<evidence type="ECO:0000313" key="3">
    <source>
        <dbReference type="Proteomes" id="UP000324800"/>
    </source>
</evidence>
<accession>A0A5J4VXJ8</accession>
<feature type="compositionally biased region" description="Low complexity" evidence="1">
    <location>
        <begin position="215"/>
        <end position="229"/>
    </location>
</feature>
<gene>
    <name evidence="2" type="ORF">EZS28_017456</name>
</gene>
<sequence length="229" mass="25952">YYIIFYQFQGLAKRYRDSSTHQHIPYREDKGLTGTVRYASINSHHGIEQSRRDDLESIGYVLIYFLTGTLPWQGLKIENRANKFRAICDMKMSIPVETLCKDCPTEFAQYMKYVKDLNFDAKPDYFYLRRLFRSLFLKQGFTLDFVYDWTNEENQKSQEEQKKLDDSSKQAPAPGQVPTNGANSPISAPKPTMGVNIQGITTVPGGTTAPSGGIQQQQQVAAAAQQAQA</sequence>
<feature type="non-terminal residue" evidence="2">
    <location>
        <position position="1"/>
    </location>
</feature>
<dbReference type="PANTHER" id="PTHR11909">
    <property type="entry name" value="CASEIN KINASE-RELATED"/>
    <property type="match status" value="1"/>
</dbReference>
<feature type="compositionally biased region" description="Basic and acidic residues" evidence="1">
    <location>
        <begin position="156"/>
        <end position="168"/>
    </location>
</feature>
<dbReference type="Proteomes" id="UP000324800">
    <property type="component" value="Unassembled WGS sequence"/>
</dbReference>
<feature type="region of interest" description="Disordered" evidence="1">
    <location>
        <begin position="156"/>
        <end position="229"/>
    </location>
</feature>
<evidence type="ECO:0000256" key="1">
    <source>
        <dbReference type="SAM" id="MobiDB-lite"/>
    </source>
</evidence>
<evidence type="ECO:0000313" key="2">
    <source>
        <dbReference type="EMBL" id="KAA6387019.1"/>
    </source>
</evidence>
<dbReference type="Gene3D" id="1.10.510.10">
    <property type="entry name" value="Transferase(Phosphotransferase) domain 1"/>
    <property type="match status" value="1"/>
</dbReference>
<dbReference type="AlphaFoldDB" id="A0A5J4VXJ8"/>
<name>A0A5J4VXJ8_9EUKA</name>
<protein>
    <submittedName>
        <fullName evidence="2">Putative Casein kinase I</fullName>
    </submittedName>
</protein>
<keyword evidence="2" id="KW-0418">Kinase</keyword>
<keyword evidence="2" id="KW-0808">Transferase</keyword>